<dbReference type="InterPro" id="IPR051066">
    <property type="entry name" value="Trans_reg/Corepressor"/>
</dbReference>
<keyword evidence="5" id="KW-0862">Zinc</keyword>
<dbReference type="GO" id="GO:0003714">
    <property type="term" value="F:transcription corepressor activity"/>
    <property type="evidence" value="ECO:0007669"/>
    <property type="project" value="TreeGrafter"/>
</dbReference>
<keyword evidence="7" id="KW-0238">DNA-binding</keyword>
<keyword evidence="6" id="KW-0805">Transcription regulation</keyword>
<reference evidence="14" key="1">
    <citation type="submission" date="2022-11" db="UniProtKB">
        <authorList>
            <consortium name="WormBaseParasite"/>
        </authorList>
    </citation>
    <scope>IDENTIFICATION</scope>
</reference>
<keyword evidence="9" id="KW-0539">Nucleus</keyword>
<evidence type="ECO:0000259" key="12">
    <source>
        <dbReference type="PROSITE" id="PS51293"/>
    </source>
</evidence>
<keyword evidence="2" id="KW-0678">Repressor</keyword>
<evidence type="ECO:0000313" key="14">
    <source>
        <dbReference type="WBParaSite" id="ACRNAN_scaffold2410.g28410.t1"/>
    </source>
</evidence>
<evidence type="ECO:0000256" key="9">
    <source>
        <dbReference type="ARBA" id="ARBA00023242"/>
    </source>
</evidence>
<organism evidence="13 14">
    <name type="scientific">Acrobeloides nanus</name>
    <dbReference type="NCBI Taxonomy" id="290746"/>
    <lineage>
        <taxon>Eukaryota</taxon>
        <taxon>Metazoa</taxon>
        <taxon>Ecdysozoa</taxon>
        <taxon>Nematoda</taxon>
        <taxon>Chromadorea</taxon>
        <taxon>Rhabditida</taxon>
        <taxon>Tylenchina</taxon>
        <taxon>Cephalobomorpha</taxon>
        <taxon>Cephaloboidea</taxon>
        <taxon>Cephalobidae</taxon>
        <taxon>Acrobeloides</taxon>
    </lineage>
</organism>
<dbReference type="PANTHER" id="PTHR16089">
    <property type="entry name" value="REST COREPRESSOR COREST PROTEIN-RELATED"/>
    <property type="match status" value="1"/>
</dbReference>
<dbReference type="InterPro" id="IPR000949">
    <property type="entry name" value="ELM2_dom"/>
</dbReference>
<dbReference type="Gene3D" id="1.10.10.60">
    <property type="entry name" value="Homeodomain-like"/>
    <property type="match status" value="1"/>
</dbReference>
<dbReference type="PROSITE" id="PS51293">
    <property type="entry name" value="SANT"/>
    <property type="match status" value="1"/>
</dbReference>
<dbReference type="GO" id="GO:0006357">
    <property type="term" value="P:regulation of transcription by RNA polymerase II"/>
    <property type="evidence" value="ECO:0007669"/>
    <property type="project" value="TreeGrafter"/>
</dbReference>
<keyword evidence="13" id="KW-1185">Reference proteome</keyword>
<evidence type="ECO:0000259" key="11">
    <source>
        <dbReference type="PROSITE" id="PS51156"/>
    </source>
</evidence>
<dbReference type="InterPro" id="IPR001005">
    <property type="entry name" value="SANT/Myb"/>
</dbReference>
<dbReference type="GO" id="GO:0005667">
    <property type="term" value="C:transcription regulator complex"/>
    <property type="evidence" value="ECO:0007669"/>
    <property type="project" value="TreeGrafter"/>
</dbReference>
<dbReference type="InterPro" id="IPR017884">
    <property type="entry name" value="SANT_dom"/>
</dbReference>
<feature type="domain" description="SANT" evidence="12">
    <location>
        <begin position="174"/>
        <end position="225"/>
    </location>
</feature>
<protein>
    <submittedName>
        <fullName evidence="14">REST corepressor</fullName>
    </submittedName>
</protein>
<evidence type="ECO:0000256" key="10">
    <source>
        <dbReference type="SAM" id="MobiDB-lite"/>
    </source>
</evidence>
<feature type="domain" description="ELM2" evidence="11">
    <location>
        <begin position="70"/>
        <end position="159"/>
    </location>
</feature>
<dbReference type="GO" id="GO:0008270">
    <property type="term" value="F:zinc ion binding"/>
    <property type="evidence" value="ECO:0007669"/>
    <property type="project" value="UniProtKB-KW"/>
</dbReference>
<dbReference type="PANTHER" id="PTHR16089:SF28">
    <property type="entry name" value="REST COREPRESSOR"/>
    <property type="match status" value="1"/>
</dbReference>
<dbReference type="SUPFAM" id="SSF46689">
    <property type="entry name" value="Homeodomain-like"/>
    <property type="match status" value="1"/>
</dbReference>
<keyword evidence="3" id="KW-0479">Metal-binding</keyword>
<comment type="subcellular location">
    <subcellularLocation>
        <location evidence="1">Nucleus</location>
    </subcellularLocation>
</comment>
<dbReference type="WBParaSite" id="ACRNAN_scaffold2410.g28410.t1">
    <property type="protein sequence ID" value="ACRNAN_scaffold2410.g28410.t1"/>
    <property type="gene ID" value="ACRNAN_scaffold2410.g28410"/>
</dbReference>
<dbReference type="AlphaFoldDB" id="A0A914DGF1"/>
<dbReference type="PROSITE" id="PS51156">
    <property type="entry name" value="ELM2"/>
    <property type="match status" value="1"/>
</dbReference>
<evidence type="ECO:0000256" key="1">
    <source>
        <dbReference type="ARBA" id="ARBA00004123"/>
    </source>
</evidence>
<evidence type="ECO:0000256" key="8">
    <source>
        <dbReference type="ARBA" id="ARBA00023163"/>
    </source>
</evidence>
<dbReference type="SMART" id="SM00717">
    <property type="entry name" value="SANT"/>
    <property type="match status" value="1"/>
</dbReference>
<proteinExistence type="predicted"/>
<evidence type="ECO:0000256" key="5">
    <source>
        <dbReference type="ARBA" id="ARBA00022833"/>
    </source>
</evidence>
<feature type="compositionally biased region" description="Acidic residues" evidence="10">
    <location>
        <begin position="24"/>
        <end position="33"/>
    </location>
</feature>
<dbReference type="GO" id="GO:0003677">
    <property type="term" value="F:DNA binding"/>
    <property type="evidence" value="ECO:0007669"/>
    <property type="project" value="UniProtKB-KW"/>
</dbReference>
<evidence type="ECO:0000256" key="4">
    <source>
        <dbReference type="ARBA" id="ARBA00022771"/>
    </source>
</evidence>
<dbReference type="GO" id="GO:0000118">
    <property type="term" value="C:histone deacetylase complex"/>
    <property type="evidence" value="ECO:0007669"/>
    <property type="project" value="TreeGrafter"/>
</dbReference>
<sequence>MNHLDDSKKFMAQTRTRRLRRSPEDDDEIEEVNDAGNGYESDNENSQGAQSNAHLDASYADKSNFLQTKKQILVGNEYQVHLDREPSLGIDATHEEELDRDTCLWQPPSEVPLLSEDQIQRYCDMANTKYGINMERALFILKLANYDLNVAEQKLVTRTVFEEEWSDDDKYLFLFEEEWSDDDKYLFRHAFNTFGKNFRKIRQMLPHKPIYALVQFYYNTKKQQGYKGLTDFEMTMMESEESEDETNYAARKDNLGYSRCENCGNMVTRVYLLNELEVCYTCKLYFNAMNHHRPYTLDLAKEFLDFAQPATDPTFKDADDSGELQVEEAPKTKCKQLV</sequence>
<feature type="region of interest" description="Disordered" evidence="10">
    <location>
        <begin position="1"/>
        <end position="51"/>
    </location>
</feature>
<evidence type="ECO:0000256" key="2">
    <source>
        <dbReference type="ARBA" id="ARBA00022491"/>
    </source>
</evidence>
<accession>A0A914DGF1</accession>
<dbReference type="FunFam" id="1.10.10.60:FF:000012">
    <property type="entry name" value="Metastasis-associated 1 family, member 3"/>
    <property type="match status" value="1"/>
</dbReference>
<keyword evidence="8" id="KW-0804">Transcription</keyword>
<evidence type="ECO:0000256" key="6">
    <source>
        <dbReference type="ARBA" id="ARBA00023015"/>
    </source>
</evidence>
<evidence type="ECO:0000256" key="3">
    <source>
        <dbReference type="ARBA" id="ARBA00022723"/>
    </source>
</evidence>
<dbReference type="Proteomes" id="UP000887540">
    <property type="component" value="Unplaced"/>
</dbReference>
<keyword evidence="4" id="KW-0863">Zinc-finger</keyword>
<evidence type="ECO:0000256" key="7">
    <source>
        <dbReference type="ARBA" id="ARBA00023125"/>
    </source>
</evidence>
<dbReference type="InterPro" id="IPR009057">
    <property type="entry name" value="Homeodomain-like_sf"/>
</dbReference>
<evidence type="ECO:0000313" key="13">
    <source>
        <dbReference type="Proteomes" id="UP000887540"/>
    </source>
</evidence>
<name>A0A914DGF1_9BILA</name>